<feature type="compositionally biased region" description="Basic and acidic residues" evidence="1">
    <location>
        <begin position="1"/>
        <end position="21"/>
    </location>
</feature>
<feature type="compositionally biased region" description="Basic and acidic residues" evidence="1">
    <location>
        <begin position="96"/>
        <end position="105"/>
    </location>
</feature>
<organism evidence="2 3">
    <name type="scientific">Melipona bicolor</name>
    <dbReference type="NCBI Taxonomy" id="60889"/>
    <lineage>
        <taxon>Eukaryota</taxon>
        <taxon>Metazoa</taxon>
        <taxon>Ecdysozoa</taxon>
        <taxon>Arthropoda</taxon>
        <taxon>Hexapoda</taxon>
        <taxon>Insecta</taxon>
        <taxon>Pterygota</taxon>
        <taxon>Neoptera</taxon>
        <taxon>Endopterygota</taxon>
        <taxon>Hymenoptera</taxon>
        <taxon>Apocrita</taxon>
        <taxon>Aculeata</taxon>
        <taxon>Apoidea</taxon>
        <taxon>Anthophila</taxon>
        <taxon>Apidae</taxon>
        <taxon>Melipona</taxon>
    </lineage>
</organism>
<comment type="caution">
    <text evidence="2">The sequence shown here is derived from an EMBL/GenBank/DDBJ whole genome shotgun (WGS) entry which is preliminary data.</text>
</comment>
<evidence type="ECO:0000313" key="2">
    <source>
        <dbReference type="EMBL" id="KAK1119046.1"/>
    </source>
</evidence>
<dbReference type="AlphaFoldDB" id="A0AA40FH99"/>
<gene>
    <name evidence="2" type="ORF">K0M31_013553</name>
</gene>
<sequence>MERVTRRIKESSESRGRRPFSDDDDDDDDEEDDDDAFLSGNMAGSSGKRKSKSHPCVVRLPVEPDRRSPESSSQDCFYACVSGNRGDPPNDARTGPTDKIKEKQNKTVVTRL</sequence>
<proteinExistence type="predicted"/>
<keyword evidence="3" id="KW-1185">Reference proteome</keyword>
<feature type="region of interest" description="Disordered" evidence="1">
    <location>
        <begin position="1"/>
        <end position="56"/>
    </location>
</feature>
<feature type="compositionally biased region" description="Acidic residues" evidence="1">
    <location>
        <begin position="22"/>
        <end position="36"/>
    </location>
</feature>
<name>A0AA40FH99_9HYME</name>
<feature type="region of interest" description="Disordered" evidence="1">
    <location>
        <begin position="81"/>
        <end position="112"/>
    </location>
</feature>
<evidence type="ECO:0000256" key="1">
    <source>
        <dbReference type="SAM" id="MobiDB-lite"/>
    </source>
</evidence>
<evidence type="ECO:0000313" key="3">
    <source>
        <dbReference type="Proteomes" id="UP001177670"/>
    </source>
</evidence>
<protein>
    <submittedName>
        <fullName evidence="2">Uncharacterized protein</fullName>
    </submittedName>
</protein>
<accession>A0AA40FH99</accession>
<dbReference type="EMBL" id="JAHYIQ010000038">
    <property type="protein sequence ID" value="KAK1119046.1"/>
    <property type="molecule type" value="Genomic_DNA"/>
</dbReference>
<reference evidence="2" key="1">
    <citation type="submission" date="2021-10" db="EMBL/GenBank/DDBJ databases">
        <title>Melipona bicolor Genome sequencing and assembly.</title>
        <authorList>
            <person name="Araujo N.S."/>
            <person name="Arias M.C."/>
        </authorList>
    </citation>
    <scope>NUCLEOTIDE SEQUENCE</scope>
    <source>
        <strain evidence="2">USP_2M_L1-L4_2017</strain>
        <tissue evidence="2">Whole body</tissue>
    </source>
</reference>
<dbReference type="Proteomes" id="UP001177670">
    <property type="component" value="Unassembled WGS sequence"/>
</dbReference>